<sequence length="293" mass="32383">MIKRVAAVILAAAIMVLSVGCAGRTEKNIRFRVVTSFYPLYIMALNITEGVPGVQVDNMAGQQTGCLHDYQLQSKDMKNIEQADVFVINGAGMESFMSKVTSQLPNLKVIDSSKGIELLTDESGEENPHIWVSISNYIRQVSNLEKGLSQADPQNAEAYRKNAQDYLAKLSVLRDQMHRELSHITHRDIITFHEAFPYFAEEFDLNIVSVVNREPDSQPSARELAETIRLIRGSGVKAVFAEPQYPKSAANIVANESGAKVYSLDPAVTGEDSKDAYLNAMEGNLKTLKEALD</sequence>
<dbReference type="RefSeq" id="WP_219963930.1">
    <property type="nucleotide sequence ID" value="NZ_JAGFNZ010000001.1"/>
</dbReference>
<accession>A0ABS7DJN9</accession>
<dbReference type="PROSITE" id="PS51257">
    <property type="entry name" value="PROKAR_LIPOPROTEIN"/>
    <property type="match status" value="1"/>
</dbReference>
<evidence type="ECO:0000256" key="2">
    <source>
        <dbReference type="ARBA" id="ARBA00022448"/>
    </source>
</evidence>
<gene>
    <name evidence="4" type="ORF">J5W02_01750</name>
</gene>
<dbReference type="Gene3D" id="3.40.50.1980">
    <property type="entry name" value="Nitrogenase molybdenum iron protein domain"/>
    <property type="match status" value="2"/>
</dbReference>
<dbReference type="EMBL" id="JAGFNZ010000001">
    <property type="protein sequence ID" value="MBW7571524.1"/>
    <property type="molecule type" value="Genomic_DNA"/>
</dbReference>
<dbReference type="Proteomes" id="UP000719942">
    <property type="component" value="Unassembled WGS sequence"/>
</dbReference>
<evidence type="ECO:0000256" key="1">
    <source>
        <dbReference type="ARBA" id="ARBA00011028"/>
    </source>
</evidence>
<dbReference type="SUPFAM" id="SSF53807">
    <property type="entry name" value="Helical backbone' metal receptor"/>
    <property type="match status" value="1"/>
</dbReference>
<evidence type="ECO:0000313" key="4">
    <source>
        <dbReference type="EMBL" id="MBW7571524.1"/>
    </source>
</evidence>
<comment type="caution">
    <text evidence="4">The sequence shown here is derived from an EMBL/GenBank/DDBJ whole genome shotgun (WGS) entry which is preliminary data.</text>
</comment>
<evidence type="ECO:0000256" key="3">
    <source>
        <dbReference type="ARBA" id="ARBA00022729"/>
    </source>
</evidence>
<name>A0ABS7DJN9_9FIRM</name>
<keyword evidence="3" id="KW-0732">Signal</keyword>
<dbReference type="InterPro" id="IPR006127">
    <property type="entry name" value="ZnuA-like"/>
</dbReference>
<evidence type="ECO:0000313" key="5">
    <source>
        <dbReference type="Proteomes" id="UP000719942"/>
    </source>
</evidence>
<dbReference type="PANTHER" id="PTHR42953:SF3">
    <property type="entry name" value="HIGH-AFFINITY ZINC UPTAKE SYSTEM PROTEIN ZNUA"/>
    <property type="match status" value="1"/>
</dbReference>
<keyword evidence="5" id="KW-1185">Reference proteome</keyword>
<proteinExistence type="inferred from homology"/>
<dbReference type="Pfam" id="PF01297">
    <property type="entry name" value="ZnuA"/>
    <property type="match status" value="1"/>
</dbReference>
<dbReference type="InterPro" id="IPR050492">
    <property type="entry name" value="Bact_metal-bind_prot9"/>
</dbReference>
<organism evidence="4 5">
    <name type="scientific">Caproiciproducens faecalis</name>
    <dbReference type="NCBI Taxonomy" id="2820301"/>
    <lineage>
        <taxon>Bacteria</taxon>
        <taxon>Bacillati</taxon>
        <taxon>Bacillota</taxon>
        <taxon>Clostridia</taxon>
        <taxon>Eubacteriales</taxon>
        <taxon>Acutalibacteraceae</taxon>
        <taxon>Caproiciproducens</taxon>
    </lineage>
</organism>
<reference evidence="4 5" key="1">
    <citation type="submission" date="2021-03" db="EMBL/GenBank/DDBJ databases">
        <title>Caproiciproducens sp. nov. isolated from feces of cow.</title>
        <authorList>
            <person name="Choi J.-Y."/>
        </authorList>
    </citation>
    <scope>NUCLEOTIDE SEQUENCE [LARGE SCALE GENOMIC DNA]</scope>
    <source>
        <strain evidence="4 5">AGMB10547</strain>
    </source>
</reference>
<comment type="similarity">
    <text evidence="1">Belongs to the bacterial solute-binding protein 9 family.</text>
</comment>
<dbReference type="PANTHER" id="PTHR42953">
    <property type="entry name" value="HIGH-AFFINITY ZINC UPTAKE SYSTEM PROTEIN ZNUA-RELATED"/>
    <property type="match status" value="1"/>
</dbReference>
<protein>
    <submittedName>
        <fullName evidence="4">Zinc ABC transporter substrate-binding protein</fullName>
    </submittedName>
</protein>
<keyword evidence="2" id="KW-0813">Transport</keyword>